<keyword evidence="3 5" id="KW-1133">Transmembrane helix</keyword>
<dbReference type="SUPFAM" id="SSF52096">
    <property type="entry name" value="ClpP/crotonase"/>
    <property type="match status" value="1"/>
</dbReference>
<dbReference type="InterPro" id="IPR002810">
    <property type="entry name" value="NfeD-like_C"/>
</dbReference>
<keyword evidence="2 5" id="KW-0812">Transmembrane</keyword>
<dbReference type="GO" id="GO:0008233">
    <property type="term" value="F:peptidase activity"/>
    <property type="evidence" value="ECO:0007669"/>
    <property type="project" value="UniProtKB-KW"/>
</dbReference>
<name>A0A1T4XG21_9BACL</name>
<evidence type="ECO:0000259" key="6">
    <source>
        <dbReference type="Pfam" id="PF01957"/>
    </source>
</evidence>
<dbReference type="Pfam" id="PF25145">
    <property type="entry name" value="NfeD1b_N"/>
    <property type="match status" value="1"/>
</dbReference>
<dbReference type="InterPro" id="IPR052165">
    <property type="entry name" value="Membrane_assoc_protease"/>
</dbReference>
<dbReference type="InterPro" id="IPR056738">
    <property type="entry name" value="NfeD1b_N"/>
</dbReference>
<evidence type="ECO:0000256" key="4">
    <source>
        <dbReference type="ARBA" id="ARBA00023136"/>
    </source>
</evidence>
<evidence type="ECO:0000313" key="10">
    <source>
        <dbReference type="Proteomes" id="UP000190042"/>
    </source>
</evidence>
<dbReference type="AlphaFoldDB" id="A0A1T4XG21"/>
<keyword evidence="9" id="KW-0378">Hydrolase</keyword>
<accession>A0A1T4XG21</accession>
<dbReference type="GO" id="GO:0005886">
    <property type="term" value="C:plasma membrane"/>
    <property type="evidence" value="ECO:0007669"/>
    <property type="project" value="TreeGrafter"/>
</dbReference>
<comment type="subcellular location">
    <subcellularLocation>
        <location evidence="1">Membrane</location>
        <topology evidence="1">Multi-pass membrane protein</topology>
    </subcellularLocation>
</comment>
<dbReference type="CDD" id="cd07021">
    <property type="entry name" value="Clp_protease_NfeD_like"/>
    <property type="match status" value="1"/>
</dbReference>
<dbReference type="Pfam" id="PF01957">
    <property type="entry name" value="NfeD"/>
    <property type="match status" value="1"/>
</dbReference>
<dbReference type="Proteomes" id="UP000190042">
    <property type="component" value="Unassembled WGS sequence"/>
</dbReference>
<evidence type="ECO:0000256" key="3">
    <source>
        <dbReference type="ARBA" id="ARBA00022989"/>
    </source>
</evidence>
<dbReference type="PANTHER" id="PTHR33507:SF3">
    <property type="entry name" value="INNER MEMBRANE PROTEIN YBBJ"/>
    <property type="match status" value="1"/>
</dbReference>
<dbReference type="GO" id="GO:0006508">
    <property type="term" value="P:proteolysis"/>
    <property type="evidence" value="ECO:0007669"/>
    <property type="project" value="UniProtKB-KW"/>
</dbReference>
<dbReference type="InterPro" id="IPR012340">
    <property type="entry name" value="NA-bd_OB-fold"/>
</dbReference>
<proteinExistence type="predicted"/>
<evidence type="ECO:0000259" key="8">
    <source>
        <dbReference type="Pfam" id="PF25145"/>
    </source>
</evidence>
<sequence>MTKMIRSIFLLILFIGTIALPFIHTADAAEKKVYRVPLHQEVEKGLHAFLQRSFKEAADEGAETIVLDIDTPGGFVDAADQIAKLMTSTDAKIVAFINDRALSAGAFLALYADEIYMTPNGSIGAAQVIDGSGNAAETKANSYWLAQMKNAALHNDRKPKYALAMANPEIDMPELRAPKGELLTLTADEAEKVDYSEGTVATFDELLQKLDLEEATVISTTETFSEKAARFITNPIVVPILLSVASLGLIVELYSPGFGVPGSMGLTALFLFFYGHTVAGLAGYETLILFLLGVGLIIAEFFIAGGIAGIFGVLAIIGSILLAGTNLAFMAVSVLIAMAVASIGAVVIMKFFGKKLHLLNKIILMDTMDTENGYVSNENRTDLLQKVATTLTPLRPSGVADLDGERIDVVSEGRYIDRNKEVVIVAVEGFRIVVREKKNEEEQGL</sequence>
<evidence type="ECO:0000256" key="5">
    <source>
        <dbReference type="SAM" id="Phobius"/>
    </source>
</evidence>
<evidence type="ECO:0000256" key="1">
    <source>
        <dbReference type="ARBA" id="ARBA00004141"/>
    </source>
</evidence>
<reference evidence="10" key="1">
    <citation type="submission" date="2017-02" db="EMBL/GenBank/DDBJ databases">
        <authorList>
            <person name="Varghese N."/>
            <person name="Submissions S."/>
        </authorList>
    </citation>
    <scope>NUCLEOTIDE SEQUENCE [LARGE SCALE GENOMIC DNA]</scope>
    <source>
        <strain evidence="10">DSM 23966</strain>
    </source>
</reference>
<dbReference type="InterPro" id="IPR029045">
    <property type="entry name" value="ClpP/crotonase-like_dom_sf"/>
</dbReference>
<dbReference type="Gene3D" id="2.40.50.140">
    <property type="entry name" value="Nucleic acid-binding proteins"/>
    <property type="match status" value="1"/>
</dbReference>
<dbReference type="RefSeq" id="WP_009496903.1">
    <property type="nucleotide sequence ID" value="NZ_FUYJ01000001.1"/>
</dbReference>
<feature type="domain" description="NfeD integral membrane" evidence="7">
    <location>
        <begin position="237"/>
        <end position="350"/>
    </location>
</feature>
<evidence type="ECO:0000259" key="7">
    <source>
        <dbReference type="Pfam" id="PF24961"/>
    </source>
</evidence>
<protein>
    <submittedName>
        <fullName evidence="9">Membrane-bound serine protease (ClpP class)</fullName>
    </submittedName>
</protein>
<feature type="transmembrane region" description="Helical" evidence="5">
    <location>
        <begin position="329"/>
        <end position="352"/>
    </location>
</feature>
<organism evidence="9 10">
    <name type="scientific">Sporosarcina newyorkensis</name>
    <dbReference type="NCBI Taxonomy" id="759851"/>
    <lineage>
        <taxon>Bacteria</taxon>
        <taxon>Bacillati</taxon>
        <taxon>Bacillota</taxon>
        <taxon>Bacilli</taxon>
        <taxon>Bacillales</taxon>
        <taxon>Caryophanaceae</taxon>
        <taxon>Sporosarcina</taxon>
    </lineage>
</organism>
<feature type="transmembrane region" description="Helical" evidence="5">
    <location>
        <begin position="231"/>
        <end position="251"/>
    </location>
</feature>
<feature type="domain" description="NfeD-like C-terminal" evidence="6">
    <location>
        <begin position="382"/>
        <end position="435"/>
    </location>
</feature>
<evidence type="ECO:0000313" key="9">
    <source>
        <dbReference type="EMBL" id="SKA88158.1"/>
    </source>
</evidence>
<dbReference type="Pfam" id="PF24961">
    <property type="entry name" value="NfeD_membrane"/>
    <property type="match status" value="1"/>
</dbReference>
<evidence type="ECO:0000256" key="2">
    <source>
        <dbReference type="ARBA" id="ARBA00022692"/>
    </source>
</evidence>
<keyword evidence="4 5" id="KW-0472">Membrane</keyword>
<dbReference type="PANTHER" id="PTHR33507">
    <property type="entry name" value="INNER MEMBRANE PROTEIN YBBJ"/>
    <property type="match status" value="1"/>
</dbReference>
<gene>
    <name evidence="9" type="ORF">SAMN04244570_0634</name>
</gene>
<keyword evidence="9" id="KW-0645">Protease</keyword>
<dbReference type="Gene3D" id="3.90.226.10">
    <property type="entry name" value="2-enoyl-CoA Hydratase, Chain A, domain 1"/>
    <property type="match status" value="1"/>
</dbReference>
<feature type="domain" description="NfeD1b N-terminal" evidence="8">
    <location>
        <begin position="32"/>
        <end position="218"/>
    </location>
</feature>
<dbReference type="EMBL" id="FUYJ01000001">
    <property type="protein sequence ID" value="SKA88158.1"/>
    <property type="molecule type" value="Genomic_DNA"/>
</dbReference>
<feature type="transmembrane region" description="Helical" evidence="5">
    <location>
        <begin position="281"/>
        <end position="299"/>
    </location>
</feature>
<dbReference type="InterPro" id="IPR056739">
    <property type="entry name" value="NfeD_membrane"/>
</dbReference>
<keyword evidence="10" id="KW-1185">Reference proteome</keyword>
<feature type="transmembrane region" description="Helical" evidence="5">
    <location>
        <begin position="306"/>
        <end position="323"/>
    </location>
</feature>